<reference evidence="2 4" key="1">
    <citation type="journal article" date="2011" name="Nature">
        <title>The Medicago genome provides insight into the evolution of rhizobial symbioses.</title>
        <authorList>
            <person name="Young N.D."/>
            <person name="Debelle F."/>
            <person name="Oldroyd G.E."/>
            <person name="Geurts R."/>
            <person name="Cannon S.B."/>
            <person name="Udvardi M.K."/>
            <person name="Benedito V.A."/>
            <person name="Mayer K.F."/>
            <person name="Gouzy J."/>
            <person name="Schoof H."/>
            <person name="Van de Peer Y."/>
            <person name="Proost S."/>
            <person name="Cook D.R."/>
            <person name="Meyers B.C."/>
            <person name="Spannagl M."/>
            <person name="Cheung F."/>
            <person name="De Mita S."/>
            <person name="Krishnakumar V."/>
            <person name="Gundlach H."/>
            <person name="Zhou S."/>
            <person name="Mudge J."/>
            <person name="Bharti A.K."/>
            <person name="Murray J.D."/>
            <person name="Naoumkina M.A."/>
            <person name="Rosen B."/>
            <person name="Silverstein K.A."/>
            <person name="Tang H."/>
            <person name="Rombauts S."/>
            <person name="Zhao P.X."/>
            <person name="Zhou P."/>
            <person name="Barbe V."/>
            <person name="Bardou P."/>
            <person name="Bechner M."/>
            <person name="Bellec A."/>
            <person name="Berger A."/>
            <person name="Berges H."/>
            <person name="Bidwell S."/>
            <person name="Bisseling T."/>
            <person name="Choisne N."/>
            <person name="Couloux A."/>
            <person name="Denny R."/>
            <person name="Deshpande S."/>
            <person name="Dai X."/>
            <person name="Doyle J.J."/>
            <person name="Dudez A.M."/>
            <person name="Farmer A.D."/>
            <person name="Fouteau S."/>
            <person name="Franken C."/>
            <person name="Gibelin C."/>
            <person name="Gish J."/>
            <person name="Goldstein S."/>
            <person name="Gonzalez A.J."/>
            <person name="Green P.J."/>
            <person name="Hallab A."/>
            <person name="Hartog M."/>
            <person name="Hua A."/>
            <person name="Humphray S.J."/>
            <person name="Jeong D.H."/>
            <person name="Jing Y."/>
            <person name="Jocker A."/>
            <person name="Kenton S.M."/>
            <person name="Kim D.J."/>
            <person name="Klee K."/>
            <person name="Lai H."/>
            <person name="Lang C."/>
            <person name="Lin S."/>
            <person name="Macmil S.L."/>
            <person name="Magdelenat G."/>
            <person name="Matthews L."/>
            <person name="McCorrison J."/>
            <person name="Monaghan E.L."/>
            <person name="Mun J.H."/>
            <person name="Najar F.Z."/>
            <person name="Nicholson C."/>
            <person name="Noirot C."/>
            <person name="O'Bleness M."/>
            <person name="Paule C.R."/>
            <person name="Poulain J."/>
            <person name="Prion F."/>
            <person name="Qin B."/>
            <person name="Qu C."/>
            <person name="Retzel E.F."/>
            <person name="Riddle C."/>
            <person name="Sallet E."/>
            <person name="Samain S."/>
            <person name="Samson N."/>
            <person name="Sanders I."/>
            <person name="Saurat O."/>
            <person name="Scarpelli C."/>
            <person name="Schiex T."/>
            <person name="Segurens B."/>
            <person name="Severin A.J."/>
            <person name="Sherrier D.J."/>
            <person name="Shi R."/>
            <person name="Sims S."/>
            <person name="Singer S.R."/>
            <person name="Sinharoy S."/>
            <person name="Sterck L."/>
            <person name="Viollet A."/>
            <person name="Wang B.B."/>
            <person name="Wang K."/>
            <person name="Wang M."/>
            <person name="Wang X."/>
            <person name="Warfsmann J."/>
            <person name="Weissenbach J."/>
            <person name="White D.D."/>
            <person name="White J.D."/>
            <person name="Wiley G.B."/>
            <person name="Wincker P."/>
            <person name="Xing Y."/>
            <person name="Yang L."/>
            <person name="Yao Z."/>
            <person name="Ying F."/>
            <person name="Zhai J."/>
            <person name="Zhou L."/>
            <person name="Zuber A."/>
            <person name="Denarie J."/>
            <person name="Dixon R.A."/>
            <person name="May G.D."/>
            <person name="Schwartz D.C."/>
            <person name="Rogers J."/>
            <person name="Quetier F."/>
            <person name="Town C.D."/>
            <person name="Roe B.A."/>
        </authorList>
    </citation>
    <scope>NUCLEOTIDE SEQUENCE [LARGE SCALE GENOMIC DNA]</scope>
    <source>
        <strain evidence="2">A17</strain>
        <strain evidence="3 4">cv. Jemalong A17</strain>
    </source>
</reference>
<dbReference type="EMBL" id="CM001221">
    <property type="protein sequence ID" value="AES98959.1"/>
    <property type="molecule type" value="Genomic_DNA"/>
</dbReference>
<reference evidence="3" key="3">
    <citation type="submission" date="2015-04" db="UniProtKB">
        <authorList>
            <consortium name="EnsemblPlants"/>
        </authorList>
    </citation>
    <scope>IDENTIFICATION</scope>
    <source>
        <strain evidence="3">cv. Jemalong A17</strain>
    </source>
</reference>
<dbReference type="Proteomes" id="UP000002051">
    <property type="component" value="Chromosome 5"/>
</dbReference>
<dbReference type="HOGENOM" id="CLU_2726010_0_0_1"/>
<name>G7KFM8_MEDTR</name>
<organism evidence="2 4">
    <name type="scientific">Medicago truncatula</name>
    <name type="common">Barrel medic</name>
    <name type="synonym">Medicago tribuloides</name>
    <dbReference type="NCBI Taxonomy" id="3880"/>
    <lineage>
        <taxon>Eukaryota</taxon>
        <taxon>Viridiplantae</taxon>
        <taxon>Streptophyta</taxon>
        <taxon>Embryophyta</taxon>
        <taxon>Tracheophyta</taxon>
        <taxon>Spermatophyta</taxon>
        <taxon>Magnoliopsida</taxon>
        <taxon>eudicotyledons</taxon>
        <taxon>Gunneridae</taxon>
        <taxon>Pentapetalae</taxon>
        <taxon>rosids</taxon>
        <taxon>fabids</taxon>
        <taxon>Fabales</taxon>
        <taxon>Fabaceae</taxon>
        <taxon>Papilionoideae</taxon>
        <taxon>50 kb inversion clade</taxon>
        <taxon>NPAAA clade</taxon>
        <taxon>Hologalegina</taxon>
        <taxon>IRL clade</taxon>
        <taxon>Trifolieae</taxon>
        <taxon>Medicago</taxon>
    </lineage>
</organism>
<evidence type="ECO:0000313" key="3">
    <source>
        <dbReference type="EnsemblPlants" id="AES98959"/>
    </source>
</evidence>
<dbReference type="EnsemblPlants" id="AES98959">
    <property type="protein sequence ID" value="AES98959"/>
    <property type="gene ID" value="MTR_5g075030"/>
</dbReference>
<evidence type="ECO:0000256" key="1">
    <source>
        <dbReference type="SAM" id="SignalP"/>
    </source>
</evidence>
<evidence type="ECO:0000313" key="2">
    <source>
        <dbReference type="EMBL" id="AES98959.1"/>
    </source>
</evidence>
<sequence>MASNINSLHIAFAILFTTLVLASGGNGFTNNIVKDDCIVLGRCRSIRWCSWNCASYGRSNSLCEDGQCLCCA</sequence>
<proteinExistence type="predicted"/>
<dbReference type="AlphaFoldDB" id="G7KFM8"/>
<keyword evidence="1" id="KW-0732">Signal</keyword>
<feature type="signal peptide" evidence="1">
    <location>
        <begin position="1"/>
        <end position="22"/>
    </location>
</feature>
<keyword evidence="2" id="KW-0472">Membrane</keyword>
<feature type="chain" id="PRO_5014573580" evidence="1">
    <location>
        <begin position="23"/>
        <end position="72"/>
    </location>
</feature>
<keyword evidence="2" id="KW-0812">Transmembrane</keyword>
<accession>G7KFM8</accession>
<keyword evidence="4" id="KW-1185">Reference proteome</keyword>
<evidence type="ECO:0000313" key="4">
    <source>
        <dbReference type="Proteomes" id="UP000002051"/>
    </source>
</evidence>
<gene>
    <name evidence="2" type="ordered locus">MTR_5g075030</name>
</gene>
<reference evidence="2 4" key="2">
    <citation type="journal article" date="2014" name="BMC Genomics">
        <title>An improved genome release (version Mt4.0) for the model legume Medicago truncatula.</title>
        <authorList>
            <person name="Tang H."/>
            <person name="Krishnakumar V."/>
            <person name="Bidwell S."/>
            <person name="Rosen B."/>
            <person name="Chan A."/>
            <person name="Zhou S."/>
            <person name="Gentzbittel L."/>
            <person name="Childs K.L."/>
            <person name="Yandell M."/>
            <person name="Gundlach H."/>
            <person name="Mayer K.F."/>
            <person name="Schwartz D.C."/>
            <person name="Town C.D."/>
        </authorList>
    </citation>
    <scope>GENOME REANNOTATION</scope>
    <source>
        <strain evidence="3 4">cv. Jemalong A17</strain>
    </source>
</reference>
<protein>
    <submittedName>
        <fullName evidence="2">Transmembrane protein, putative</fullName>
    </submittedName>
</protein>
<dbReference type="PaxDb" id="3880-AES98959"/>